<feature type="transmembrane region" description="Helical" evidence="1">
    <location>
        <begin position="282"/>
        <end position="300"/>
    </location>
</feature>
<evidence type="ECO:0008006" key="4">
    <source>
        <dbReference type="Google" id="ProtNLM"/>
    </source>
</evidence>
<feature type="transmembrane region" description="Helical" evidence="1">
    <location>
        <begin position="86"/>
        <end position="102"/>
    </location>
</feature>
<feature type="transmembrane region" description="Helical" evidence="1">
    <location>
        <begin position="250"/>
        <end position="276"/>
    </location>
</feature>
<feature type="transmembrane region" description="Helical" evidence="1">
    <location>
        <begin position="12"/>
        <end position="30"/>
    </location>
</feature>
<evidence type="ECO:0000313" key="3">
    <source>
        <dbReference type="Proteomes" id="UP000595332"/>
    </source>
</evidence>
<evidence type="ECO:0000313" key="2">
    <source>
        <dbReference type="EMBL" id="BBB29236.1"/>
    </source>
</evidence>
<feature type="transmembrane region" description="Helical" evidence="1">
    <location>
        <begin position="164"/>
        <end position="187"/>
    </location>
</feature>
<feature type="transmembrane region" description="Helical" evidence="1">
    <location>
        <begin position="123"/>
        <end position="144"/>
    </location>
</feature>
<gene>
    <name evidence="2" type="ORF">NEJAP_1284</name>
</gene>
<feature type="transmembrane region" description="Helical" evidence="1">
    <location>
        <begin position="36"/>
        <end position="54"/>
    </location>
</feature>
<feature type="transmembrane region" description="Helical" evidence="1">
    <location>
        <begin position="218"/>
        <end position="238"/>
    </location>
</feature>
<keyword evidence="3" id="KW-1185">Reference proteome</keyword>
<dbReference type="AlphaFoldDB" id="A0A7R6SVB8"/>
<keyword evidence="1" id="KW-1133">Transmembrane helix</keyword>
<keyword evidence="1" id="KW-0472">Membrane</keyword>
<feature type="transmembrane region" description="Helical" evidence="1">
    <location>
        <begin position="61"/>
        <end position="80"/>
    </location>
</feature>
<dbReference type="Proteomes" id="UP000595332">
    <property type="component" value="Chromosome"/>
</dbReference>
<dbReference type="RefSeq" id="WP_201349852.1">
    <property type="nucleotide sequence ID" value="NZ_AP014546.1"/>
</dbReference>
<dbReference type="EMBL" id="AP014546">
    <property type="protein sequence ID" value="BBB29236.1"/>
    <property type="molecule type" value="Genomic_DNA"/>
</dbReference>
<protein>
    <recommendedName>
        <fullName evidence="4">Nucleoside transporter/FeoB GTPase Gate domain-containing protein</fullName>
    </recommendedName>
</protein>
<organism evidence="2 3">
    <name type="scientific">Neptunomonas japonica JAMM 1380</name>
    <dbReference type="NCBI Taxonomy" id="1441457"/>
    <lineage>
        <taxon>Bacteria</taxon>
        <taxon>Pseudomonadati</taxon>
        <taxon>Pseudomonadota</taxon>
        <taxon>Gammaproteobacteria</taxon>
        <taxon>Oceanospirillales</taxon>
        <taxon>Oceanospirillaceae</taxon>
        <taxon>Neptunomonas</taxon>
    </lineage>
</organism>
<accession>A0A7R6SVB8</accession>
<evidence type="ECO:0000256" key="1">
    <source>
        <dbReference type="SAM" id="Phobius"/>
    </source>
</evidence>
<sequence length="326" mass="35970">MKLFICELGRDIYQVSFTLFKLMIPVIIVVKIFQEFGAVEYLGLVLGPIMYSVGLPESMGFVWATTMLTNIYGGMLVFFYTQQGEVLTVAQVTILSILMLLSHALPIEARIAQQAGVRLRVTLLLRVGGGLLLGFIMHHFYSFFSLLQEPVNLMWQPEVPEPGLQAWVVSQVEGLIMIQVVIVILLTALKVLKILGIESLMALFLRPILRLVGIGREATTITIVGVTLGLSFGGGLLIKEARAGHVAKRDIFASMSLLALCHSIIEDTLLVTVLGADLSGVLWARLLFAFVFIGVLTRVLSKCPDSFWRAHLVNKHVEPLEPAVRT</sequence>
<reference evidence="2 3" key="1">
    <citation type="journal article" date="2008" name="Int. J. Syst. Evol. Microbiol.">
        <title>Neptunomonas japonica sp. nov., an Osedax japonicus symbiont-like bacterium isolated from sediment adjacent to sperm whale carcasses off Kagoshima, Japan.</title>
        <authorList>
            <person name="Miyazaki M."/>
            <person name="Nogi Y."/>
            <person name="Fujiwara Y."/>
            <person name="Kawato M."/>
            <person name="Kubokawa K."/>
            <person name="Horikoshi K."/>
        </authorList>
    </citation>
    <scope>NUCLEOTIDE SEQUENCE [LARGE SCALE GENOMIC DNA]</scope>
    <source>
        <strain evidence="2 3">JAMM 1380</strain>
    </source>
</reference>
<dbReference type="KEGG" id="njp:NEJAP_1284"/>
<keyword evidence="1" id="KW-0812">Transmembrane</keyword>
<name>A0A7R6SVB8_9GAMM</name>
<proteinExistence type="predicted"/>